<proteinExistence type="predicted"/>
<dbReference type="EMBL" id="GBXM01063480">
    <property type="protein sequence ID" value="JAH45097.1"/>
    <property type="molecule type" value="Transcribed_RNA"/>
</dbReference>
<reference evidence="1" key="1">
    <citation type="submission" date="2014-11" db="EMBL/GenBank/DDBJ databases">
        <authorList>
            <person name="Amaro Gonzalez C."/>
        </authorList>
    </citation>
    <scope>NUCLEOTIDE SEQUENCE</scope>
</reference>
<protein>
    <submittedName>
        <fullName evidence="1">Uncharacterized protein</fullName>
    </submittedName>
</protein>
<evidence type="ECO:0000313" key="1">
    <source>
        <dbReference type="EMBL" id="JAH45097.1"/>
    </source>
</evidence>
<reference evidence="1" key="2">
    <citation type="journal article" date="2015" name="Fish Shellfish Immunol.">
        <title>Early steps in the European eel (Anguilla anguilla)-Vibrio vulnificus interaction in the gills: Role of the RtxA13 toxin.</title>
        <authorList>
            <person name="Callol A."/>
            <person name="Pajuelo D."/>
            <person name="Ebbesson L."/>
            <person name="Teles M."/>
            <person name="MacKenzie S."/>
            <person name="Amaro C."/>
        </authorList>
    </citation>
    <scope>NUCLEOTIDE SEQUENCE</scope>
</reference>
<accession>A0A0E9SV20</accession>
<sequence length="57" mass="6518">MRACVCVSVCVYQAWWFCSNRLWAYGMGRVWLCVLPIKTPPLFTSSSPPHTNAQTRP</sequence>
<dbReference type="AlphaFoldDB" id="A0A0E9SV20"/>
<name>A0A0E9SV20_ANGAN</name>
<organism evidence="1">
    <name type="scientific">Anguilla anguilla</name>
    <name type="common">European freshwater eel</name>
    <name type="synonym">Muraena anguilla</name>
    <dbReference type="NCBI Taxonomy" id="7936"/>
    <lineage>
        <taxon>Eukaryota</taxon>
        <taxon>Metazoa</taxon>
        <taxon>Chordata</taxon>
        <taxon>Craniata</taxon>
        <taxon>Vertebrata</taxon>
        <taxon>Euteleostomi</taxon>
        <taxon>Actinopterygii</taxon>
        <taxon>Neopterygii</taxon>
        <taxon>Teleostei</taxon>
        <taxon>Anguilliformes</taxon>
        <taxon>Anguillidae</taxon>
        <taxon>Anguilla</taxon>
    </lineage>
</organism>